<evidence type="ECO:0000313" key="3">
    <source>
        <dbReference type="Proteomes" id="UP000799423"/>
    </source>
</evidence>
<gene>
    <name evidence="2" type="ORF">T440DRAFT_225276</name>
</gene>
<dbReference type="Proteomes" id="UP000799423">
    <property type="component" value="Unassembled WGS sequence"/>
</dbReference>
<sequence length="115" mass="13476">MFDLTYSGRRSRNHRFLTPEYHAAPIYGDFAGAYSGFGNNRNGLLDHDRSAYWFPEREAQNSVEDATRAHVAAKSDWEKAREKFDEAKKKLEECEKKLKECEDKLRSAKYMDRYG</sequence>
<accession>A0A6A7AWX7</accession>
<proteinExistence type="predicted"/>
<keyword evidence="1" id="KW-0175">Coiled coil</keyword>
<evidence type="ECO:0000313" key="2">
    <source>
        <dbReference type="EMBL" id="KAF2846665.1"/>
    </source>
</evidence>
<name>A0A6A7AWX7_9PLEO</name>
<dbReference type="AlphaFoldDB" id="A0A6A7AWX7"/>
<dbReference type="SUPFAM" id="SSF57997">
    <property type="entry name" value="Tropomyosin"/>
    <property type="match status" value="1"/>
</dbReference>
<protein>
    <submittedName>
        <fullName evidence="2">Uncharacterized protein</fullName>
    </submittedName>
</protein>
<reference evidence="2" key="1">
    <citation type="submission" date="2020-01" db="EMBL/GenBank/DDBJ databases">
        <authorList>
            <consortium name="DOE Joint Genome Institute"/>
            <person name="Haridas S."/>
            <person name="Albert R."/>
            <person name="Binder M."/>
            <person name="Bloem J."/>
            <person name="Labutti K."/>
            <person name="Salamov A."/>
            <person name="Andreopoulos B."/>
            <person name="Baker S.E."/>
            <person name="Barry K."/>
            <person name="Bills G."/>
            <person name="Bluhm B.H."/>
            <person name="Cannon C."/>
            <person name="Castanera R."/>
            <person name="Culley D.E."/>
            <person name="Daum C."/>
            <person name="Ezra D."/>
            <person name="Gonzalez J.B."/>
            <person name="Henrissat B."/>
            <person name="Kuo A."/>
            <person name="Liang C."/>
            <person name="Lipzen A."/>
            <person name="Lutzoni F."/>
            <person name="Magnuson J."/>
            <person name="Mondo S."/>
            <person name="Nolan M."/>
            <person name="Ohm R."/>
            <person name="Pangilinan J."/>
            <person name="Park H.-J."/>
            <person name="Ramirez L."/>
            <person name="Alfaro M."/>
            <person name="Sun H."/>
            <person name="Tritt A."/>
            <person name="Yoshinaga Y."/>
            <person name="Zwiers L.-H."/>
            <person name="Turgeon B.G."/>
            <person name="Goodwin S.B."/>
            <person name="Spatafora J.W."/>
            <person name="Crous P.W."/>
            <person name="Grigoriev I.V."/>
        </authorList>
    </citation>
    <scope>NUCLEOTIDE SEQUENCE</scope>
    <source>
        <strain evidence="2">IPT5</strain>
    </source>
</reference>
<feature type="coiled-coil region" evidence="1">
    <location>
        <begin position="77"/>
        <end position="111"/>
    </location>
</feature>
<evidence type="ECO:0000256" key="1">
    <source>
        <dbReference type="SAM" id="Coils"/>
    </source>
</evidence>
<keyword evidence="3" id="KW-1185">Reference proteome</keyword>
<organism evidence="2 3">
    <name type="scientific">Plenodomus tracheiphilus IPT5</name>
    <dbReference type="NCBI Taxonomy" id="1408161"/>
    <lineage>
        <taxon>Eukaryota</taxon>
        <taxon>Fungi</taxon>
        <taxon>Dikarya</taxon>
        <taxon>Ascomycota</taxon>
        <taxon>Pezizomycotina</taxon>
        <taxon>Dothideomycetes</taxon>
        <taxon>Pleosporomycetidae</taxon>
        <taxon>Pleosporales</taxon>
        <taxon>Pleosporineae</taxon>
        <taxon>Leptosphaeriaceae</taxon>
        <taxon>Plenodomus</taxon>
    </lineage>
</organism>
<dbReference type="EMBL" id="MU006333">
    <property type="protein sequence ID" value="KAF2846665.1"/>
    <property type="molecule type" value="Genomic_DNA"/>
</dbReference>